<dbReference type="EC" id="6.1.1.3" evidence="2"/>
<evidence type="ECO:0000313" key="12">
    <source>
        <dbReference type="EMBL" id="CAI2161757.1"/>
    </source>
</evidence>
<dbReference type="Pfam" id="PF00587">
    <property type="entry name" value="tRNA-synt_2b"/>
    <property type="match status" value="1"/>
</dbReference>
<dbReference type="InterPro" id="IPR002314">
    <property type="entry name" value="aa-tRNA-synt_IIb"/>
</dbReference>
<dbReference type="GO" id="GO:0004829">
    <property type="term" value="F:threonine-tRNA ligase activity"/>
    <property type="evidence" value="ECO:0007669"/>
    <property type="project" value="UniProtKB-EC"/>
</dbReference>
<keyword evidence="13" id="KW-1185">Reference proteome</keyword>
<dbReference type="AlphaFoldDB" id="A0A9W4WHC0"/>
<dbReference type="InterPro" id="IPR002320">
    <property type="entry name" value="Thr-tRNA-ligase_IIa"/>
</dbReference>
<dbReference type="EMBL" id="CAMKVN010000012">
    <property type="protein sequence ID" value="CAI2161757.1"/>
    <property type="molecule type" value="Genomic_DNA"/>
</dbReference>
<keyword evidence="3" id="KW-0436">Ligase</keyword>
<evidence type="ECO:0000256" key="8">
    <source>
        <dbReference type="ARBA" id="ARBA00023146"/>
    </source>
</evidence>
<comment type="similarity">
    <text evidence="1">Belongs to the class-II aminoacyl-tRNA synthetase family.</text>
</comment>
<keyword evidence="6" id="KW-0067">ATP-binding</keyword>
<feature type="domain" description="Aminoacyl-transfer RNA synthetases class-II family profile" evidence="11">
    <location>
        <begin position="20"/>
        <end position="120"/>
    </location>
</feature>
<comment type="caution">
    <text evidence="12">The sequence shown here is derived from an EMBL/GenBank/DDBJ whole genome shotgun (WGS) entry which is preliminary data.</text>
</comment>
<dbReference type="GO" id="GO:0006435">
    <property type="term" value="P:threonyl-tRNA aminoacylation"/>
    <property type="evidence" value="ECO:0007669"/>
    <property type="project" value="InterPro"/>
</dbReference>
<dbReference type="Pfam" id="PF03129">
    <property type="entry name" value="HGTP_anticodon"/>
    <property type="match status" value="1"/>
</dbReference>
<keyword evidence="7" id="KW-0648">Protein biosynthesis</keyword>
<evidence type="ECO:0000313" key="13">
    <source>
        <dbReference type="Proteomes" id="UP001153678"/>
    </source>
</evidence>
<dbReference type="InterPro" id="IPR004154">
    <property type="entry name" value="Anticodon-bd"/>
</dbReference>
<evidence type="ECO:0000256" key="7">
    <source>
        <dbReference type="ARBA" id="ARBA00022917"/>
    </source>
</evidence>
<evidence type="ECO:0000256" key="3">
    <source>
        <dbReference type="ARBA" id="ARBA00022598"/>
    </source>
</evidence>
<dbReference type="InterPro" id="IPR036621">
    <property type="entry name" value="Anticodon-bd_dom_sf"/>
</dbReference>
<dbReference type="Proteomes" id="UP001153678">
    <property type="component" value="Unassembled WGS sequence"/>
</dbReference>
<dbReference type="PANTHER" id="PTHR11451">
    <property type="entry name" value="THREONINE-TRNA LIGASE"/>
    <property type="match status" value="1"/>
</dbReference>
<dbReference type="GO" id="GO:0005524">
    <property type="term" value="F:ATP binding"/>
    <property type="evidence" value="ECO:0007669"/>
    <property type="project" value="UniProtKB-KW"/>
</dbReference>
<evidence type="ECO:0000256" key="6">
    <source>
        <dbReference type="ARBA" id="ARBA00022840"/>
    </source>
</evidence>
<evidence type="ECO:0000256" key="10">
    <source>
        <dbReference type="ARBA" id="ARBA00049515"/>
    </source>
</evidence>
<evidence type="ECO:0000256" key="2">
    <source>
        <dbReference type="ARBA" id="ARBA00013163"/>
    </source>
</evidence>
<dbReference type="Gene3D" id="3.40.50.800">
    <property type="entry name" value="Anticodon-binding domain"/>
    <property type="match status" value="1"/>
</dbReference>
<dbReference type="SUPFAM" id="SSF55681">
    <property type="entry name" value="Class II aaRS and biotin synthetases"/>
    <property type="match status" value="1"/>
</dbReference>
<accession>A0A9W4WHC0</accession>
<evidence type="ECO:0000256" key="5">
    <source>
        <dbReference type="ARBA" id="ARBA00022741"/>
    </source>
</evidence>
<gene>
    <name evidence="12" type="ORF">FWILDA_LOCUS213</name>
</gene>
<sequence>MKEKTNQDHRIIAKELDLYILDEKAGQEFGFQEVMTPILGSEYLYQTSGHLNHYQGSMFPAVSRNNETLYLRPMTCPHHCLIYQQKPRSYRDLPFRLCENSILHRYEASGGLKGLERPQFSENLLINSLNELELNYTVLKGEAAFYGPKLDLEIKAADGKDITIATIQLDFILPQKFGLNYIDKEQKLQTAVIIHQSPFGSYQLPCQLAILPFNEEEEIKNYCQKLAGELAEIGVRVKIFSKKKLKDRIRQMYRKKIPHYLVIGKEELKTKILKLVDAYQEGRMEELTERELVNKIQNYS</sequence>
<evidence type="ECO:0000256" key="1">
    <source>
        <dbReference type="ARBA" id="ARBA00008226"/>
    </source>
</evidence>
<dbReference type="OrthoDB" id="2420838at2759"/>
<evidence type="ECO:0000256" key="9">
    <source>
        <dbReference type="ARBA" id="ARBA00031900"/>
    </source>
</evidence>
<dbReference type="SUPFAM" id="SSF52954">
    <property type="entry name" value="Class II aaRS ABD-related"/>
    <property type="match status" value="1"/>
</dbReference>
<keyword evidence="5" id="KW-0547">Nucleotide-binding</keyword>
<evidence type="ECO:0000256" key="4">
    <source>
        <dbReference type="ARBA" id="ARBA00022723"/>
    </source>
</evidence>
<dbReference type="Gene3D" id="3.30.930.10">
    <property type="entry name" value="Bira Bifunctional Protein, Domain 2"/>
    <property type="match status" value="2"/>
</dbReference>
<dbReference type="PROSITE" id="PS50862">
    <property type="entry name" value="AA_TRNA_LIGASE_II"/>
    <property type="match status" value="1"/>
</dbReference>
<keyword evidence="8" id="KW-0030">Aminoacyl-tRNA synthetase</keyword>
<dbReference type="InterPro" id="IPR045864">
    <property type="entry name" value="aa-tRNA-synth_II/BPL/LPL"/>
</dbReference>
<keyword evidence="4" id="KW-0479">Metal-binding</keyword>
<protein>
    <recommendedName>
        <fullName evidence="2">threonine--tRNA ligase</fullName>
        <ecNumber evidence="2">6.1.1.3</ecNumber>
    </recommendedName>
    <alternativeName>
        <fullName evidence="9">Threonyl-tRNA synthetase</fullName>
    </alternativeName>
</protein>
<dbReference type="InterPro" id="IPR006195">
    <property type="entry name" value="aa-tRNA-synth_II"/>
</dbReference>
<comment type="catalytic activity">
    <reaction evidence="10">
        <text>tRNA(Thr) + L-threonine + ATP = L-threonyl-tRNA(Thr) + AMP + diphosphate + H(+)</text>
        <dbReference type="Rhea" id="RHEA:24624"/>
        <dbReference type="Rhea" id="RHEA-COMP:9670"/>
        <dbReference type="Rhea" id="RHEA-COMP:9704"/>
        <dbReference type="ChEBI" id="CHEBI:15378"/>
        <dbReference type="ChEBI" id="CHEBI:30616"/>
        <dbReference type="ChEBI" id="CHEBI:33019"/>
        <dbReference type="ChEBI" id="CHEBI:57926"/>
        <dbReference type="ChEBI" id="CHEBI:78442"/>
        <dbReference type="ChEBI" id="CHEBI:78534"/>
        <dbReference type="ChEBI" id="CHEBI:456215"/>
        <dbReference type="EC" id="6.1.1.3"/>
    </reaction>
</comment>
<dbReference type="GO" id="GO:0005737">
    <property type="term" value="C:cytoplasm"/>
    <property type="evidence" value="ECO:0007669"/>
    <property type="project" value="InterPro"/>
</dbReference>
<organism evidence="12 13">
    <name type="scientific">Funneliformis geosporum</name>
    <dbReference type="NCBI Taxonomy" id="1117311"/>
    <lineage>
        <taxon>Eukaryota</taxon>
        <taxon>Fungi</taxon>
        <taxon>Fungi incertae sedis</taxon>
        <taxon>Mucoromycota</taxon>
        <taxon>Glomeromycotina</taxon>
        <taxon>Glomeromycetes</taxon>
        <taxon>Glomerales</taxon>
        <taxon>Glomeraceae</taxon>
        <taxon>Funneliformis</taxon>
    </lineage>
</organism>
<reference evidence="12" key="1">
    <citation type="submission" date="2022-08" db="EMBL/GenBank/DDBJ databases">
        <authorList>
            <person name="Kallberg Y."/>
            <person name="Tangrot J."/>
            <person name="Rosling A."/>
        </authorList>
    </citation>
    <scope>NUCLEOTIDE SEQUENCE</scope>
    <source>
        <strain evidence="12">Wild A</strain>
    </source>
</reference>
<dbReference type="PANTHER" id="PTHR11451:SF56">
    <property type="entry name" value="THREONINE--TRNA LIGASE 1"/>
    <property type="match status" value="1"/>
</dbReference>
<dbReference type="PRINTS" id="PR01047">
    <property type="entry name" value="TRNASYNTHTHR"/>
</dbReference>
<proteinExistence type="inferred from homology"/>
<dbReference type="GO" id="GO:0046872">
    <property type="term" value="F:metal ion binding"/>
    <property type="evidence" value="ECO:0007669"/>
    <property type="project" value="UniProtKB-KW"/>
</dbReference>
<evidence type="ECO:0000259" key="11">
    <source>
        <dbReference type="PROSITE" id="PS50862"/>
    </source>
</evidence>
<name>A0A9W4WHC0_9GLOM</name>